<gene>
    <name evidence="1" type="ORF">KK103_11950</name>
</gene>
<dbReference type="RefSeq" id="WP_214563272.1">
    <property type="nucleotide sequence ID" value="NZ_JAHEWX010000015.1"/>
</dbReference>
<dbReference type="EMBL" id="JAHEWX010000015">
    <property type="protein sequence ID" value="MBT1542478.1"/>
    <property type="molecule type" value="Genomic_DNA"/>
</dbReference>
<reference evidence="1" key="1">
    <citation type="submission" date="2021-05" db="EMBL/GenBank/DDBJ databases">
        <title>Whole genome sequence of Curtobacterium flaccumfaciens pv. flaccumfaciens strain CFBP 3417.</title>
        <authorList>
            <person name="Osdaghi E."/>
            <person name="Taghouti G."/>
            <person name="Portier P."/>
            <person name="Fazliarab A."/>
            <person name="Taghavi S.M."/>
            <person name="Briand M."/>
            <person name="Le-Saux M."/>
            <person name="Jacques M.-A."/>
        </authorList>
    </citation>
    <scope>NUCLEOTIDE SEQUENCE</scope>
    <source>
        <strain evidence="1">CFBP 3417</strain>
    </source>
</reference>
<evidence type="ECO:0000313" key="2">
    <source>
        <dbReference type="Proteomes" id="UP000709437"/>
    </source>
</evidence>
<comment type="caution">
    <text evidence="1">The sequence shown here is derived from an EMBL/GenBank/DDBJ whole genome shotgun (WGS) entry which is preliminary data.</text>
</comment>
<evidence type="ECO:0008006" key="3">
    <source>
        <dbReference type="Google" id="ProtNLM"/>
    </source>
</evidence>
<name>A0A9Q2W7N6_9MICO</name>
<evidence type="ECO:0000313" key="1">
    <source>
        <dbReference type="EMBL" id="MBT1542478.1"/>
    </source>
</evidence>
<organism evidence="1 2">
    <name type="scientific">Curtobacterium flaccumfaciens pv. flaccumfaciens</name>
    <dbReference type="NCBI Taxonomy" id="138532"/>
    <lineage>
        <taxon>Bacteria</taxon>
        <taxon>Bacillati</taxon>
        <taxon>Actinomycetota</taxon>
        <taxon>Actinomycetes</taxon>
        <taxon>Micrococcales</taxon>
        <taxon>Microbacteriaceae</taxon>
        <taxon>Curtobacterium</taxon>
    </lineage>
</organism>
<protein>
    <recommendedName>
        <fullName evidence="3">Tail assembly chaperone</fullName>
    </recommendedName>
</protein>
<dbReference type="AlphaFoldDB" id="A0A9Q2W7N6"/>
<accession>A0A9Q2W7N6</accession>
<sequence>MGDTATRALQIKAKSRPPLVVEYDGNEYSLPGRIPAEIMTIRAQYKKPKNPEKKVQEEWQRELGVATMDKFLELVLPEDFRAVVDLEDLETVFEHWAEHVGLGESKDSDS</sequence>
<dbReference type="Proteomes" id="UP000709437">
    <property type="component" value="Unassembled WGS sequence"/>
</dbReference>
<proteinExistence type="predicted"/>